<keyword evidence="2" id="KW-0812">Transmembrane</keyword>
<protein>
    <submittedName>
        <fullName evidence="4">PH domain-containing protein</fullName>
    </submittedName>
</protein>
<dbReference type="WBParaSite" id="maker-unitig_31600-snap-gene-0.3-mRNA-1">
    <property type="protein sequence ID" value="maker-unitig_31600-snap-gene-0.3-mRNA-1"/>
    <property type="gene ID" value="maker-unitig_31600-snap-gene-0.3"/>
</dbReference>
<feature type="transmembrane region" description="Helical" evidence="2">
    <location>
        <begin position="224"/>
        <end position="248"/>
    </location>
</feature>
<sequence>MLAVRLPVQQRPPHCSWWVFADQKTAGCKGISPAVDLEYSKETHFLCCHRGTVLLLVLLFCLVRGLFQMPAYCLASIRSSRQCLRVQCRAVRPAIVTCLWLAAVRSLAVDSGLHFYYVLRASRLRLVLSGEPSQAQMAGGRALADLSPPAPLGAELVSQAVAQSESLRRLGRLLRQMSPIKQIRFGCRCAHRRAVLVGCRRRLGSAWQQARLAALGALNSAGDFVLLTAKLAVSAACTIVCTVLLMIFSITNCIGATFAFLVAHCFLSVFEFVIDAIFICFSLRFGTNDGSPGRGRQFMTDDLKNLVFDTCDAMTSNLPPGSIGNSSSRRQAAAATMRLTSSGVQQENGAKTAAVDDEAAAHLRLSELEDLDQMEDVPDIALQPQGRPDSSLRCAGCRRRRPVNEADDDLRSLRTPASTPIRSTGGRLTREAETMPSPDCLTCWLTTPIQSGNPGLTINQPSADRGGLPDRQSRHRFSQHLRSVRVAAATADDVDVHPATVLNSSALLNRAANCRGGGGCAGDGQAELEVLELVASQPELKRFVKARRAVWRWTAWTRRFATYINAAGITDKVQGQQLLLYAAGEELQAVVEENAIVSLERTTTASRKTSRRTGTERITLRFKFQMCSKRRGAAGHRDGERQTRRTAAARSSQKRQSAAKNAGTDAARILRSLRQIGDPTCTAAPGQKLQ</sequence>
<name>A0A1I8FF92_9PLAT</name>
<feature type="region of interest" description="Disordered" evidence="1">
    <location>
        <begin position="452"/>
        <end position="472"/>
    </location>
</feature>
<feature type="compositionally biased region" description="Polar residues" evidence="1">
    <location>
        <begin position="452"/>
        <end position="462"/>
    </location>
</feature>
<evidence type="ECO:0000256" key="2">
    <source>
        <dbReference type="SAM" id="Phobius"/>
    </source>
</evidence>
<evidence type="ECO:0000313" key="3">
    <source>
        <dbReference type="Proteomes" id="UP000095280"/>
    </source>
</evidence>
<feature type="region of interest" description="Disordered" evidence="1">
    <location>
        <begin position="630"/>
        <end position="666"/>
    </location>
</feature>
<keyword evidence="2" id="KW-1133">Transmembrane helix</keyword>
<reference evidence="4" key="1">
    <citation type="submission" date="2016-11" db="UniProtKB">
        <authorList>
            <consortium name="WormBaseParasite"/>
        </authorList>
    </citation>
    <scope>IDENTIFICATION</scope>
</reference>
<dbReference type="Proteomes" id="UP000095280">
    <property type="component" value="Unplaced"/>
</dbReference>
<feature type="transmembrane region" description="Helical" evidence="2">
    <location>
        <begin position="260"/>
        <end position="285"/>
    </location>
</feature>
<evidence type="ECO:0000256" key="1">
    <source>
        <dbReference type="SAM" id="MobiDB-lite"/>
    </source>
</evidence>
<keyword evidence="3" id="KW-1185">Reference proteome</keyword>
<dbReference type="AlphaFoldDB" id="A0A1I8FF92"/>
<organism evidence="3 4">
    <name type="scientific">Macrostomum lignano</name>
    <dbReference type="NCBI Taxonomy" id="282301"/>
    <lineage>
        <taxon>Eukaryota</taxon>
        <taxon>Metazoa</taxon>
        <taxon>Spiralia</taxon>
        <taxon>Lophotrochozoa</taxon>
        <taxon>Platyhelminthes</taxon>
        <taxon>Rhabditophora</taxon>
        <taxon>Macrostomorpha</taxon>
        <taxon>Macrostomida</taxon>
        <taxon>Macrostomidae</taxon>
        <taxon>Macrostomum</taxon>
    </lineage>
</organism>
<feature type="compositionally biased region" description="Low complexity" evidence="1">
    <location>
        <begin position="645"/>
        <end position="660"/>
    </location>
</feature>
<feature type="region of interest" description="Disordered" evidence="1">
    <location>
        <begin position="405"/>
        <end position="434"/>
    </location>
</feature>
<accession>A0A1I8FF92</accession>
<evidence type="ECO:0000313" key="4">
    <source>
        <dbReference type="WBParaSite" id="maker-unitig_31600-snap-gene-0.3-mRNA-1"/>
    </source>
</evidence>
<proteinExistence type="predicted"/>
<keyword evidence="2" id="KW-0472">Membrane</keyword>